<evidence type="ECO:0000256" key="1">
    <source>
        <dbReference type="SAM" id="MobiDB-lite"/>
    </source>
</evidence>
<feature type="compositionally biased region" description="Basic and acidic residues" evidence="1">
    <location>
        <begin position="388"/>
        <end position="397"/>
    </location>
</feature>
<accession>A0A8H7C6F5</accession>
<reference evidence="2 3" key="1">
    <citation type="journal article" name="Sci. Rep.">
        <title>Telomere-to-telomere assembled and centromere annotated genomes of the two main subspecies of the button mushroom Agaricus bisporus reveal especially polymorphic chromosome ends.</title>
        <authorList>
            <person name="Sonnenberg A.S.M."/>
            <person name="Sedaghat-Telgerd N."/>
            <person name="Lavrijssen B."/>
            <person name="Ohm R.A."/>
            <person name="Hendrickx P.M."/>
            <person name="Scholtmeijer K."/>
            <person name="Baars J.J.P."/>
            <person name="van Peer A."/>
        </authorList>
    </citation>
    <scope>NUCLEOTIDE SEQUENCE [LARGE SCALE GENOMIC DNA]</scope>
    <source>
        <strain evidence="2 3">H119_p4</strain>
    </source>
</reference>
<organism evidence="2 3">
    <name type="scientific">Agaricus bisporus var. burnettii</name>
    <dbReference type="NCBI Taxonomy" id="192524"/>
    <lineage>
        <taxon>Eukaryota</taxon>
        <taxon>Fungi</taxon>
        <taxon>Dikarya</taxon>
        <taxon>Basidiomycota</taxon>
        <taxon>Agaricomycotina</taxon>
        <taxon>Agaricomycetes</taxon>
        <taxon>Agaricomycetidae</taxon>
        <taxon>Agaricales</taxon>
        <taxon>Agaricineae</taxon>
        <taxon>Agaricaceae</taxon>
        <taxon>Agaricus</taxon>
    </lineage>
</organism>
<name>A0A8H7C6F5_AGABI</name>
<protein>
    <submittedName>
        <fullName evidence="2">Uncharacterized protein</fullName>
    </submittedName>
</protein>
<proteinExistence type="predicted"/>
<dbReference type="Proteomes" id="UP000629468">
    <property type="component" value="Unassembled WGS sequence"/>
</dbReference>
<feature type="region of interest" description="Disordered" evidence="1">
    <location>
        <begin position="388"/>
        <end position="427"/>
    </location>
</feature>
<dbReference type="PANTHER" id="PTHR31912:SF34">
    <property type="entry name" value="NOTOCHORD-RELATED PROTEIN"/>
    <property type="match status" value="1"/>
</dbReference>
<evidence type="ECO:0000313" key="3">
    <source>
        <dbReference type="Proteomes" id="UP000629468"/>
    </source>
</evidence>
<sequence length="427" mass="47847">MAPAVLHGLLPGNMYQAWLCLCRLAPIVYQPSIPDRAAYDHQLREAINDLLAAAAMWNTQWFNKPKFHILLHLPHHVERFGPPVLAATEGFESYNYVIRLRSIHSNRSAPSQDIARVFSHLLTVRHLISGGWVLGPTGTTGTAKYRQAGIAVRDLLQDKTLCSLLGMTEIMEVGLAPVKFHYAIASNPIRWNETQTSTCSITPPDTVTPHSWFRQCDTLIISNSDKISVAGYMLFSDEHSQVAVSQVAEILVNVQTSCIVGVLVKRMAIHEACVSPYMFPAIRPTTPVSWYFCTLSQCQAAVSVIHNCANHDCRIGHVRPVYQERHATAYQSLGVIHDNEHDLLLNLAQLRSSAMLRGFHPAIDHPSHVPRQELVALAIDHHDKIIAAETGTREKKGTRNLKRKRQEDEEDIQRKRQPSSLQTRDPA</sequence>
<dbReference type="AlphaFoldDB" id="A0A8H7C6F5"/>
<comment type="caution">
    <text evidence="2">The sequence shown here is derived from an EMBL/GenBank/DDBJ whole genome shotgun (WGS) entry which is preliminary data.</text>
</comment>
<evidence type="ECO:0000313" key="2">
    <source>
        <dbReference type="EMBL" id="KAF7763742.1"/>
    </source>
</evidence>
<dbReference type="EMBL" id="JABXXO010000011">
    <property type="protein sequence ID" value="KAF7763742.1"/>
    <property type="molecule type" value="Genomic_DNA"/>
</dbReference>
<dbReference type="PANTHER" id="PTHR31912">
    <property type="entry name" value="IP13529P"/>
    <property type="match status" value="1"/>
</dbReference>
<feature type="compositionally biased region" description="Polar residues" evidence="1">
    <location>
        <begin position="418"/>
        <end position="427"/>
    </location>
</feature>
<gene>
    <name evidence="2" type="ORF">Agabi119p4_8279</name>
</gene>